<protein>
    <submittedName>
        <fullName evidence="3">Type VI secretion system protein TssA</fullName>
    </submittedName>
</protein>
<evidence type="ECO:0000256" key="1">
    <source>
        <dbReference type="SAM" id="MobiDB-lite"/>
    </source>
</evidence>
<proteinExistence type="predicted"/>
<feature type="region of interest" description="Disordered" evidence="1">
    <location>
        <begin position="1"/>
        <end position="28"/>
    </location>
</feature>
<evidence type="ECO:0000313" key="4">
    <source>
        <dbReference type="Proteomes" id="UP001500547"/>
    </source>
</evidence>
<sequence length="365" mass="40282">MSTRPLPSVDTLLAPVSSDQPCGEDMSFSGEFDTIQEARREDDASLDQGEWVAQIKEADWPRVLDIAETLFTSRTKDLRLAIWYTEAASKLHGVAGLADGFTLMGGLFERYWDTVHPLPEDNDFEQRIGNLSLFIKRALELIRTLPLVRGKGQAWGLLVLDGARALQPLLDRGDEAAQGANRVSLQQFRDAQRATPRSFYQQATPECVRCTDALDALSRVADERLGMDGPSFTALKSALEEYVSTIARLTRENGVVDSSALGDNSTDSDEAGTQISPDTTDAATPAGPHASGPIRNREQALQQLRIVAEFFRRTEPHSPVAYLADKAARWGEMPLHVWLKAVLKEDGALARFEDLLGMDEQPEQD</sequence>
<gene>
    <name evidence="3" type="primary">tssA_1</name>
    <name evidence="3" type="ORF">GCM10025770_14080</name>
</gene>
<evidence type="ECO:0000313" key="3">
    <source>
        <dbReference type="EMBL" id="GAA5162834.1"/>
    </source>
</evidence>
<dbReference type="Proteomes" id="UP001500547">
    <property type="component" value="Unassembled WGS sequence"/>
</dbReference>
<feature type="domain" description="ImpA N-terminal" evidence="2">
    <location>
        <begin position="13"/>
        <end position="132"/>
    </location>
</feature>
<keyword evidence="4" id="KW-1185">Reference proteome</keyword>
<feature type="compositionally biased region" description="Polar residues" evidence="1">
    <location>
        <begin position="261"/>
        <end position="282"/>
    </location>
</feature>
<comment type="caution">
    <text evidence="3">The sequence shown here is derived from an EMBL/GenBank/DDBJ whole genome shotgun (WGS) entry which is preliminary data.</text>
</comment>
<dbReference type="Pfam" id="PF06812">
    <property type="entry name" value="ImpA_N"/>
    <property type="match status" value="1"/>
</dbReference>
<feature type="region of interest" description="Disordered" evidence="1">
    <location>
        <begin position="257"/>
        <end position="294"/>
    </location>
</feature>
<dbReference type="RefSeq" id="WP_345532172.1">
    <property type="nucleotide sequence ID" value="NZ_BAABLD010000007.1"/>
</dbReference>
<name>A0ABP9QJ88_9RHOO</name>
<dbReference type="PANTHER" id="PTHR37951:SF1">
    <property type="entry name" value="TYPE VI SECRETION SYSTEM COMPONENT TSSA1"/>
    <property type="match status" value="1"/>
</dbReference>
<dbReference type="InterPro" id="IPR010657">
    <property type="entry name" value="ImpA_N"/>
</dbReference>
<reference evidence="4" key="1">
    <citation type="journal article" date="2019" name="Int. J. Syst. Evol. Microbiol.">
        <title>The Global Catalogue of Microorganisms (GCM) 10K type strain sequencing project: providing services to taxonomists for standard genome sequencing and annotation.</title>
        <authorList>
            <consortium name="The Broad Institute Genomics Platform"/>
            <consortium name="The Broad Institute Genome Sequencing Center for Infectious Disease"/>
            <person name="Wu L."/>
            <person name="Ma J."/>
        </authorList>
    </citation>
    <scope>NUCLEOTIDE SEQUENCE [LARGE SCALE GENOMIC DNA]</scope>
    <source>
        <strain evidence="4">JCM 18715</strain>
    </source>
</reference>
<accession>A0ABP9QJ88</accession>
<dbReference type="NCBIfam" id="TIGR03363">
    <property type="entry name" value="VI_chp_8"/>
    <property type="match status" value="1"/>
</dbReference>
<evidence type="ECO:0000259" key="2">
    <source>
        <dbReference type="Pfam" id="PF06812"/>
    </source>
</evidence>
<dbReference type="EMBL" id="BAABLD010000007">
    <property type="protein sequence ID" value="GAA5162834.1"/>
    <property type="molecule type" value="Genomic_DNA"/>
</dbReference>
<dbReference type="PANTHER" id="PTHR37951">
    <property type="entry name" value="CYTOPLASMIC PROTEIN-RELATED"/>
    <property type="match status" value="1"/>
</dbReference>
<dbReference type="InterPro" id="IPR017740">
    <property type="entry name" value="TssA-like"/>
</dbReference>
<organism evidence="3 4">
    <name type="scientific">Viridibacterium curvum</name>
    <dbReference type="NCBI Taxonomy" id="1101404"/>
    <lineage>
        <taxon>Bacteria</taxon>
        <taxon>Pseudomonadati</taxon>
        <taxon>Pseudomonadota</taxon>
        <taxon>Betaproteobacteria</taxon>
        <taxon>Rhodocyclales</taxon>
        <taxon>Rhodocyclaceae</taxon>
        <taxon>Viridibacterium</taxon>
    </lineage>
</organism>